<evidence type="ECO:0000256" key="1">
    <source>
        <dbReference type="ARBA" id="ARBA00006056"/>
    </source>
</evidence>
<name>A4GAA8_HERAR</name>
<dbReference type="EMBL" id="CU207211">
    <property type="protein sequence ID" value="CAL63445.1"/>
    <property type="molecule type" value="Genomic_DNA"/>
</dbReference>
<dbReference type="SUPFAM" id="SSF89733">
    <property type="entry name" value="L-sulfolactate dehydrogenase-like"/>
    <property type="match status" value="1"/>
</dbReference>
<dbReference type="Gene3D" id="3.30.1370.60">
    <property type="entry name" value="Hypothetical oxidoreductase yiak, domain 2"/>
    <property type="match status" value="1"/>
</dbReference>
<dbReference type="Gene3D" id="1.10.1530.10">
    <property type="match status" value="1"/>
</dbReference>
<dbReference type="PANTHER" id="PTHR11091:SF0">
    <property type="entry name" value="MALATE DEHYDROGENASE"/>
    <property type="match status" value="1"/>
</dbReference>
<dbReference type="InterPro" id="IPR043144">
    <property type="entry name" value="Mal/L-sulf/L-lact_DH-like_ah"/>
</dbReference>
<dbReference type="PANTHER" id="PTHR11091">
    <property type="entry name" value="OXIDOREDUCTASE-RELATED"/>
    <property type="match status" value="1"/>
</dbReference>
<evidence type="ECO:0000313" key="3">
    <source>
        <dbReference type="EMBL" id="CAL63445.1"/>
    </source>
</evidence>
<dbReference type="OrthoDB" id="924592at2"/>
<evidence type="ECO:0000256" key="2">
    <source>
        <dbReference type="ARBA" id="ARBA00023002"/>
    </source>
</evidence>
<dbReference type="InterPro" id="IPR043143">
    <property type="entry name" value="Mal/L-sulf/L-lact_DH-like_NADP"/>
</dbReference>
<dbReference type="GO" id="GO:0016491">
    <property type="term" value="F:oxidoreductase activity"/>
    <property type="evidence" value="ECO:0007669"/>
    <property type="project" value="UniProtKB-KW"/>
</dbReference>
<keyword evidence="4" id="KW-1185">Reference proteome</keyword>
<comment type="similarity">
    <text evidence="1">Belongs to the LDH2/MDH2 oxidoreductase family.</text>
</comment>
<dbReference type="Pfam" id="PF02615">
    <property type="entry name" value="Ldh_2"/>
    <property type="match status" value="1"/>
</dbReference>
<reference evidence="3 4" key="1">
    <citation type="journal article" date="2007" name="PLoS Genet.">
        <title>A tale of two oxidation states: bacterial colonization of arsenic-rich environments.</title>
        <authorList>
            <person name="Muller D."/>
            <person name="Medigue C."/>
            <person name="Koechler S."/>
            <person name="Barbe V."/>
            <person name="Barakat M."/>
            <person name="Talla E."/>
            <person name="Bonnefoy V."/>
            <person name="Krin E."/>
            <person name="Arsene-Ploetze F."/>
            <person name="Carapito C."/>
            <person name="Chandler M."/>
            <person name="Cournoyer B."/>
            <person name="Cruveiller S."/>
            <person name="Dossat C."/>
            <person name="Duval S."/>
            <person name="Heymann M."/>
            <person name="Leize E."/>
            <person name="Lieutaud A."/>
            <person name="Lievremont D."/>
            <person name="Makita Y."/>
            <person name="Mangenot S."/>
            <person name="Nitschke W."/>
            <person name="Ortet P."/>
            <person name="Perdrial N."/>
            <person name="Schoepp B."/>
            <person name="Siguier N."/>
            <person name="Simeonova D.D."/>
            <person name="Rouy Z."/>
            <person name="Segurens B."/>
            <person name="Turlin E."/>
            <person name="Vallenet D."/>
            <person name="Van Dorsselaer A."/>
            <person name="Weiss S."/>
            <person name="Weissenbach J."/>
            <person name="Lett M.C."/>
            <person name="Danchin A."/>
            <person name="Bertin P.N."/>
        </authorList>
    </citation>
    <scope>NUCLEOTIDE SEQUENCE [LARGE SCALE GENOMIC DNA]</scope>
    <source>
        <strain evidence="4">ULPAs1</strain>
    </source>
</reference>
<dbReference type="InterPro" id="IPR036111">
    <property type="entry name" value="Mal/L-sulfo/L-lacto_DH-like_sf"/>
</dbReference>
<dbReference type="KEGG" id="har:HEAR3341"/>
<dbReference type="InterPro" id="IPR003767">
    <property type="entry name" value="Malate/L-lactate_DH-like"/>
</dbReference>
<sequence length="336" mass="34442">MALVTIDELTSLTMLALEKAGASLSAAKAAARALVAADAQGLASHGVSRVPQYTTFLRNGRSSTTAIPKIVHSKGGACLIDAQSGMAYEACALAIQTATARAREFGISCVGVTNSNHFGAAAVHLEPLGRAGLVGLAFSNSPAAMPAWGGKTPLFGTNPIAAIFPRRDAEPLVIDLALSEAARGKIMLAAKDGKPIPLGWAVDKDGKPTTDAKAALAGSMLPVGGVKGAMIALTVELLAIALTGSAFGFEADSFFSDEGNQPRLGQLFLAIDPGALAGSDVYFSRIETLLGMMLQDDGVRLPGERRHGLAVKAAQHGIEIPDALHAQIVALAGRLS</sequence>
<keyword evidence="2" id="KW-0560">Oxidoreductase</keyword>
<dbReference type="Proteomes" id="UP000006697">
    <property type="component" value="Chromosome"/>
</dbReference>
<organism evidence="3 4">
    <name type="scientific">Herminiimonas arsenicoxydans</name>
    <dbReference type="NCBI Taxonomy" id="204773"/>
    <lineage>
        <taxon>Bacteria</taxon>
        <taxon>Pseudomonadati</taxon>
        <taxon>Pseudomonadota</taxon>
        <taxon>Betaproteobacteria</taxon>
        <taxon>Burkholderiales</taxon>
        <taxon>Oxalobacteraceae</taxon>
        <taxon>Herminiimonas</taxon>
    </lineage>
</organism>
<gene>
    <name evidence="3" type="ordered locus">HEAR3341</name>
</gene>
<proteinExistence type="inferred from homology"/>
<accession>A4GAA8</accession>
<dbReference type="STRING" id="204773.HEAR3341"/>
<dbReference type="AlphaFoldDB" id="A4GAA8"/>
<dbReference type="eggNOG" id="COG2055">
    <property type="taxonomic scope" value="Bacteria"/>
</dbReference>
<protein>
    <submittedName>
        <fullName evidence="3">Dehydrogenase</fullName>
    </submittedName>
</protein>
<dbReference type="HOGENOM" id="CLU_040452_0_0_4"/>
<evidence type="ECO:0000313" key="4">
    <source>
        <dbReference type="Proteomes" id="UP000006697"/>
    </source>
</evidence>